<reference evidence="3" key="1">
    <citation type="submission" date="2017-02" db="EMBL/GenBank/DDBJ databases">
        <authorList>
            <person name="Varghese N."/>
            <person name="Submissions S."/>
        </authorList>
    </citation>
    <scope>NUCLEOTIDE SEQUENCE [LARGE SCALE GENOMIC DNA]</scope>
    <source>
        <strain evidence="3">ATCC BAA-34</strain>
    </source>
</reference>
<dbReference type="EMBL" id="FUWR01000012">
    <property type="protein sequence ID" value="SJZ99955.1"/>
    <property type="molecule type" value="Genomic_DNA"/>
</dbReference>
<feature type="compositionally biased region" description="Low complexity" evidence="1">
    <location>
        <begin position="148"/>
        <end position="159"/>
    </location>
</feature>
<dbReference type="Proteomes" id="UP000190102">
    <property type="component" value="Unassembled WGS sequence"/>
</dbReference>
<accession>A0A1T4Q8E3</accession>
<proteinExistence type="predicted"/>
<protein>
    <submittedName>
        <fullName evidence="2">Uncharacterized protein</fullName>
    </submittedName>
</protein>
<organism evidence="2 3">
    <name type="scientific">Trichlorobacter thiogenes</name>
    <dbReference type="NCBI Taxonomy" id="115783"/>
    <lineage>
        <taxon>Bacteria</taxon>
        <taxon>Pseudomonadati</taxon>
        <taxon>Thermodesulfobacteriota</taxon>
        <taxon>Desulfuromonadia</taxon>
        <taxon>Geobacterales</taxon>
        <taxon>Geobacteraceae</taxon>
        <taxon>Trichlorobacter</taxon>
    </lineage>
</organism>
<evidence type="ECO:0000313" key="3">
    <source>
        <dbReference type="Proteomes" id="UP000190102"/>
    </source>
</evidence>
<feature type="compositionally biased region" description="Basic and acidic residues" evidence="1">
    <location>
        <begin position="70"/>
        <end position="85"/>
    </location>
</feature>
<name>A0A1T4Q8E3_9BACT</name>
<feature type="region of interest" description="Disordered" evidence="1">
    <location>
        <begin position="147"/>
        <end position="167"/>
    </location>
</feature>
<gene>
    <name evidence="2" type="ORF">SAMN02745119_02291</name>
</gene>
<dbReference type="AlphaFoldDB" id="A0A1T4Q8E3"/>
<feature type="region of interest" description="Disordered" evidence="1">
    <location>
        <begin position="1"/>
        <end position="109"/>
    </location>
</feature>
<evidence type="ECO:0000313" key="2">
    <source>
        <dbReference type="EMBL" id="SJZ99955.1"/>
    </source>
</evidence>
<feature type="compositionally biased region" description="Low complexity" evidence="1">
    <location>
        <begin position="26"/>
        <end position="52"/>
    </location>
</feature>
<sequence length="167" mass="17872">MVTPVTTNITPSMPDLPAVPVKSEAPSTQPTPSAPTTKPSTSSNSQASSQDSVTLSSTALDMSKALIQQHEQKSEIKQEAVKQEAVKQQAATEAEEKKPYKAASKSYPPYMGNSEELKLLKESSPALYREILRMIVPTPLNISYADKQSLQSSQGMSSSTPTVSTTA</sequence>
<keyword evidence="3" id="KW-1185">Reference proteome</keyword>
<feature type="compositionally biased region" description="Polar residues" evidence="1">
    <location>
        <begin position="1"/>
        <end position="11"/>
    </location>
</feature>
<evidence type="ECO:0000256" key="1">
    <source>
        <dbReference type="SAM" id="MobiDB-lite"/>
    </source>
</evidence>
<dbReference type="STRING" id="115783.SAMN02745119_02291"/>